<evidence type="ECO:0000313" key="2">
    <source>
        <dbReference type="EMBL" id="TPG76179.1"/>
    </source>
</evidence>
<name>A0A502HN11_9PSED</name>
<reference evidence="2 3" key="1">
    <citation type="journal article" date="2019" name="Environ. Microbiol.">
        <title>Species interactions and distinct microbial communities in high Arctic permafrost affected cryosols are associated with the CH4 and CO2 gas fluxes.</title>
        <authorList>
            <person name="Altshuler I."/>
            <person name="Hamel J."/>
            <person name="Turney S."/>
            <person name="Magnuson E."/>
            <person name="Levesque R."/>
            <person name="Greer C."/>
            <person name="Whyte L.G."/>
        </authorList>
    </citation>
    <scope>NUCLEOTIDE SEQUENCE [LARGE SCALE GENOMIC DNA]</scope>
    <source>
        <strain evidence="2 3">E3</strain>
    </source>
</reference>
<accession>A0A502HN11</accession>
<organism evidence="2 3">
    <name type="scientific">Pseudomonas arsenicoxydans</name>
    <dbReference type="NCBI Taxonomy" id="702115"/>
    <lineage>
        <taxon>Bacteria</taxon>
        <taxon>Pseudomonadati</taxon>
        <taxon>Pseudomonadota</taxon>
        <taxon>Gammaproteobacteria</taxon>
        <taxon>Pseudomonadales</taxon>
        <taxon>Pseudomonadaceae</taxon>
        <taxon>Pseudomonas</taxon>
    </lineage>
</organism>
<dbReference type="Proteomes" id="UP000317933">
    <property type="component" value="Unassembled WGS sequence"/>
</dbReference>
<keyword evidence="1" id="KW-1133">Transmembrane helix</keyword>
<dbReference type="AlphaFoldDB" id="A0A502HN11"/>
<evidence type="ECO:0000256" key="1">
    <source>
        <dbReference type="SAM" id="Phobius"/>
    </source>
</evidence>
<keyword evidence="1" id="KW-0472">Membrane</keyword>
<dbReference type="EMBL" id="RCZE01000008">
    <property type="protein sequence ID" value="TPG76179.1"/>
    <property type="molecule type" value="Genomic_DNA"/>
</dbReference>
<evidence type="ECO:0000313" key="3">
    <source>
        <dbReference type="Proteomes" id="UP000317933"/>
    </source>
</evidence>
<protein>
    <submittedName>
        <fullName evidence="2">Short chain dehydrogenase</fullName>
    </submittedName>
</protein>
<proteinExistence type="predicted"/>
<comment type="caution">
    <text evidence="2">The sequence shown here is derived from an EMBL/GenBank/DDBJ whole genome shotgun (WGS) entry which is preliminary data.</text>
</comment>
<keyword evidence="1" id="KW-0812">Transmembrane</keyword>
<gene>
    <name evidence="2" type="ORF">EAH78_17575</name>
</gene>
<dbReference type="RefSeq" id="WP_140668624.1">
    <property type="nucleotide sequence ID" value="NZ_RCZE01000008.1"/>
</dbReference>
<feature type="transmembrane region" description="Helical" evidence="1">
    <location>
        <begin position="127"/>
        <end position="145"/>
    </location>
</feature>
<sequence length="155" mass="17059">MIDPATGMRAGERYNVESLERTPHFPGFFLDGKYYLGPELQTAVGWLEGQQFLYDQLDPTGEPVYPGRVAGTIEDLTLILGDGARLKLSEMAYDAPRYLPTEMTDDILLNGISNLYPQASVRPIRPSPLLVIGAALLVSGCLLAFNRLGSRRSAR</sequence>